<dbReference type="PROSITE" id="PS51808">
    <property type="entry name" value="CHCH"/>
    <property type="match status" value="1"/>
</dbReference>
<dbReference type="InterPro" id="IPR039289">
    <property type="entry name" value="CHCHD4"/>
</dbReference>
<sequence>MFSHRTSAGALRGLARPQARCPRWQCSSSSRASFASSSTAHAQSSHSFATAGTRQRLAWGAGLAGIGASLYGYNLHLSSSHSNALSLDSDSLPNTAPLAAKRASYSDRIKAHKGGPIEIIRARERQEDIEQEHDVENSAESHSANFANLEEEAAAESGQEGAFDPVTGKLNWDCPCLGGMAYGPCGEQFKKSFSCFVFSETEPKGKDCIDSFVEMQACFREHPEVYAEELKDDEWDEAQEASGAAGGGAGAGAVLDNDSGTAEGASATA</sequence>
<keyword evidence="8" id="KW-0496">Mitochondrion</keyword>
<evidence type="ECO:0000256" key="6">
    <source>
        <dbReference type="ARBA" id="ARBA00023002"/>
    </source>
</evidence>
<name>A0A0N7L9E3_9BASI</name>
<comment type="subcellular location">
    <subcellularLocation>
        <location evidence="2">Mitochondrion inner membrane</location>
        <topology evidence="2">Single-pass type II membrane protein</topology>
        <orientation evidence="2">Intermembrane side</orientation>
    </subcellularLocation>
</comment>
<dbReference type="Gene3D" id="1.10.287.2900">
    <property type="match status" value="1"/>
</dbReference>
<dbReference type="OrthoDB" id="7481291at2759"/>
<dbReference type="EMBL" id="CCYA01000221">
    <property type="protein sequence ID" value="CEH13546.1"/>
    <property type="molecule type" value="Genomic_DNA"/>
</dbReference>
<evidence type="ECO:0000256" key="4">
    <source>
        <dbReference type="ARBA" id="ARBA00022448"/>
    </source>
</evidence>
<keyword evidence="9" id="KW-1015">Disulfide bond</keyword>
<keyword evidence="4" id="KW-0813">Transport</keyword>
<dbReference type="GO" id="GO:0015035">
    <property type="term" value="F:protein-disulfide reductase activity"/>
    <property type="evidence" value="ECO:0007669"/>
    <property type="project" value="InterPro"/>
</dbReference>
<organism evidence="13 14">
    <name type="scientific">Ceraceosorus bombacis</name>
    <dbReference type="NCBI Taxonomy" id="401625"/>
    <lineage>
        <taxon>Eukaryota</taxon>
        <taxon>Fungi</taxon>
        <taxon>Dikarya</taxon>
        <taxon>Basidiomycota</taxon>
        <taxon>Ustilaginomycotina</taxon>
        <taxon>Exobasidiomycetes</taxon>
        <taxon>Ceraceosorales</taxon>
        <taxon>Ceraceosoraceae</taxon>
        <taxon>Ceraceosorus</taxon>
    </lineage>
</organism>
<accession>A0A0N7L9E3</accession>
<protein>
    <recommendedName>
        <fullName evidence="3">Mitochondrial intermembrane space import and assembly protein 40</fullName>
    </recommendedName>
    <alternativeName>
        <fullName evidence="11">Mitochondrial import inner membrane translocase TIM40</fullName>
    </alternativeName>
</protein>
<evidence type="ECO:0000256" key="7">
    <source>
        <dbReference type="ARBA" id="ARBA00023010"/>
    </source>
</evidence>
<evidence type="ECO:0000256" key="12">
    <source>
        <dbReference type="SAM" id="MobiDB-lite"/>
    </source>
</evidence>
<evidence type="ECO:0000256" key="11">
    <source>
        <dbReference type="ARBA" id="ARBA00033150"/>
    </source>
</evidence>
<evidence type="ECO:0000256" key="9">
    <source>
        <dbReference type="ARBA" id="ARBA00023157"/>
    </source>
</evidence>
<comment type="cofactor">
    <cofactor evidence="1">
        <name>Cu(2+)</name>
        <dbReference type="ChEBI" id="CHEBI:29036"/>
    </cofactor>
</comment>
<evidence type="ECO:0000256" key="1">
    <source>
        <dbReference type="ARBA" id="ARBA00001973"/>
    </source>
</evidence>
<keyword evidence="10" id="KW-0676">Redox-active center</keyword>
<keyword evidence="6" id="KW-0560">Oxidoreductase</keyword>
<keyword evidence="5" id="KW-0653">Protein transport</keyword>
<evidence type="ECO:0000313" key="13">
    <source>
        <dbReference type="EMBL" id="CEH13546.1"/>
    </source>
</evidence>
<evidence type="ECO:0000313" key="14">
    <source>
        <dbReference type="Proteomes" id="UP000054845"/>
    </source>
</evidence>
<evidence type="ECO:0000256" key="3">
    <source>
        <dbReference type="ARBA" id="ARBA00013714"/>
    </source>
</evidence>
<evidence type="ECO:0000256" key="10">
    <source>
        <dbReference type="ARBA" id="ARBA00023284"/>
    </source>
</evidence>
<dbReference type="STRING" id="401625.A0A0N7L9E3"/>
<dbReference type="GO" id="GO:0045041">
    <property type="term" value="P:protein import into mitochondrial intermembrane space"/>
    <property type="evidence" value="ECO:0007669"/>
    <property type="project" value="InterPro"/>
</dbReference>
<feature type="region of interest" description="Disordered" evidence="12">
    <location>
        <begin position="231"/>
        <end position="269"/>
    </location>
</feature>
<dbReference type="GO" id="GO:0005743">
    <property type="term" value="C:mitochondrial inner membrane"/>
    <property type="evidence" value="ECO:0007669"/>
    <property type="project" value="UniProtKB-SubCell"/>
</dbReference>
<evidence type="ECO:0000256" key="8">
    <source>
        <dbReference type="ARBA" id="ARBA00023128"/>
    </source>
</evidence>
<dbReference type="AlphaFoldDB" id="A0A0N7L9E3"/>
<dbReference type="Proteomes" id="UP000054845">
    <property type="component" value="Unassembled WGS sequence"/>
</dbReference>
<evidence type="ECO:0000256" key="5">
    <source>
        <dbReference type="ARBA" id="ARBA00022927"/>
    </source>
</evidence>
<keyword evidence="7" id="KW-0811">Translocation</keyword>
<dbReference type="GO" id="GO:0005758">
    <property type="term" value="C:mitochondrial intermembrane space"/>
    <property type="evidence" value="ECO:0007669"/>
    <property type="project" value="TreeGrafter"/>
</dbReference>
<evidence type="ECO:0000256" key="2">
    <source>
        <dbReference type="ARBA" id="ARBA00004164"/>
    </source>
</evidence>
<proteinExistence type="predicted"/>
<dbReference type="PANTHER" id="PTHR21622">
    <property type="entry name" value="COILED-COIL-HELIX-COILED-COIL-HELIX DOMAIN CONTAINING 4"/>
    <property type="match status" value="1"/>
</dbReference>
<keyword evidence="14" id="KW-1185">Reference proteome</keyword>
<reference evidence="14" key="1">
    <citation type="submission" date="2014-09" db="EMBL/GenBank/DDBJ databases">
        <authorList>
            <person name="Sharma Rahul"/>
            <person name="Thines Marco"/>
        </authorList>
    </citation>
    <scope>NUCLEOTIDE SEQUENCE [LARGE SCALE GENOMIC DNA]</scope>
</reference>
<dbReference type="PANTHER" id="PTHR21622:SF0">
    <property type="entry name" value="COILED-COIL-HELIX-COILED-COIL-HELIX DOMAIN CONTAINING 4"/>
    <property type="match status" value="1"/>
</dbReference>